<accession>A0A7J8TJN6</accession>
<organism evidence="1 2">
    <name type="scientific">Gossypium davidsonii</name>
    <name type="common">Davidson's cotton</name>
    <name type="synonym">Gossypium klotzschianum subsp. davidsonii</name>
    <dbReference type="NCBI Taxonomy" id="34287"/>
    <lineage>
        <taxon>Eukaryota</taxon>
        <taxon>Viridiplantae</taxon>
        <taxon>Streptophyta</taxon>
        <taxon>Embryophyta</taxon>
        <taxon>Tracheophyta</taxon>
        <taxon>Spermatophyta</taxon>
        <taxon>Magnoliopsida</taxon>
        <taxon>eudicotyledons</taxon>
        <taxon>Gunneridae</taxon>
        <taxon>Pentapetalae</taxon>
        <taxon>rosids</taxon>
        <taxon>malvids</taxon>
        <taxon>Malvales</taxon>
        <taxon>Malvaceae</taxon>
        <taxon>Malvoideae</taxon>
        <taxon>Gossypium</taxon>
    </lineage>
</organism>
<evidence type="ECO:0000313" key="1">
    <source>
        <dbReference type="EMBL" id="MBA0638370.1"/>
    </source>
</evidence>
<name>A0A7J8TJN6_GOSDV</name>
<proteinExistence type="predicted"/>
<evidence type="ECO:0000313" key="2">
    <source>
        <dbReference type="Proteomes" id="UP000593561"/>
    </source>
</evidence>
<dbReference type="Proteomes" id="UP000593561">
    <property type="component" value="Unassembled WGS sequence"/>
</dbReference>
<gene>
    <name evidence="1" type="ORF">Godav_025437</name>
</gene>
<comment type="caution">
    <text evidence="1">The sequence shown here is derived from an EMBL/GenBank/DDBJ whole genome shotgun (WGS) entry which is preliminary data.</text>
</comment>
<dbReference type="EMBL" id="JABFAC010250446">
    <property type="protein sequence ID" value="MBA0638370.1"/>
    <property type="molecule type" value="Genomic_DNA"/>
</dbReference>
<keyword evidence="2" id="KW-1185">Reference proteome</keyword>
<protein>
    <submittedName>
        <fullName evidence="1">Uncharacterized protein</fullName>
    </submittedName>
</protein>
<reference evidence="1 2" key="1">
    <citation type="journal article" date="2019" name="Genome Biol. Evol.">
        <title>Insights into the evolution of the New World diploid cottons (Gossypium, subgenus Houzingenia) based on genome sequencing.</title>
        <authorList>
            <person name="Grover C.E."/>
            <person name="Arick M.A. 2nd"/>
            <person name="Thrash A."/>
            <person name="Conover J.L."/>
            <person name="Sanders W.S."/>
            <person name="Peterson D.G."/>
            <person name="Frelichowski J.E."/>
            <person name="Scheffler J.A."/>
            <person name="Scheffler B.E."/>
            <person name="Wendel J.F."/>
        </authorList>
    </citation>
    <scope>NUCLEOTIDE SEQUENCE [LARGE SCALE GENOMIC DNA]</scope>
    <source>
        <strain evidence="1">27</strain>
        <tissue evidence="1">Leaf</tissue>
    </source>
</reference>
<dbReference type="AlphaFoldDB" id="A0A7J8TJN6"/>
<sequence>MSGPPPLIENYLREANFWHMVTIGRGCKLNP</sequence>